<dbReference type="EMBL" id="MLKD01000001">
    <property type="protein sequence ID" value="OQE31606.1"/>
    <property type="molecule type" value="Genomic_DNA"/>
</dbReference>
<organism evidence="3 4">
    <name type="scientific">Penicillium steckii</name>
    <dbReference type="NCBI Taxonomy" id="303698"/>
    <lineage>
        <taxon>Eukaryota</taxon>
        <taxon>Fungi</taxon>
        <taxon>Dikarya</taxon>
        <taxon>Ascomycota</taxon>
        <taxon>Pezizomycotina</taxon>
        <taxon>Eurotiomycetes</taxon>
        <taxon>Eurotiomycetidae</taxon>
        <taxon>Eurotiales</taxon>
        <taxon>Aspergillaceae</taxon>
        <taxon>Penicillium</taxon>
    </lineage>
</organism>
<dbReference type="PANTHER" id="PTHR38121:SF4">
    <property type="entry name" value="GH16 DOMAIN-CONTAINING PROTEIN-RELATED"/>
    <property type="match status" value="1"/>
</dbReference>
<keyword evidence="4" id="KW-1185">Reference proteome</keyword>
<dbReference type="PANTHER" id="PTHR38121">
    <property type="entry name" value="GH16 DOMAIN-CONTAINING PROTEIN"/>
    <property type="match status" value="1"/>
</dbReference>
<name>A0A1V6TZF1_9EURO</name>
<feature type="signal peptide" evidence="2">
    <location>
        <begin position="1"/>
        <end position="22"/>
    </location>
</feature>
<dbReference type="Gene3D" id="2.60.120.200">
    <property type="match status" value="1"/>
</dbReference>
<dbReference type="STRING" id="303698.A0A1V6TZF1"/>
<proteinExistence type="predicted"/>
<feature type="region of interest" description="Disordered" evidence="1">
    <location>
        <begin position="74"/>
        <end position="118"/>
    </location>
</feature>
<reference evidence="4" key="1">
    <citation type="journal article" date="2017" name="Nat. Microbiol.">
        <title>Global analysis of biosynthetic gene clusters reveals vast potential of secondary metabolite production in Penicillium species.</title>
        <authorList>
            <person name="Nielsen J.C."/>
            <person name="Grijseels S."/>
            <person name="Prigent S."/>
            <person name="Ji B."/>
            <person name="Dainat J."/>
            <person name="Nielsen K.F."/>
            <person name="Frisvad J.C."/>
            <person name="Workman M."/>
            <person name="Nielsen J."/>
        </authorList>
    </citation>
    <scope>NUCLEOTIDE SEQUENCE [LARGE SCALE GENOMIC DNA]</scope>
    <source>
        <strain evidence="4">IBT 24891</strain>
    </source>
</reference>
<keyword evidence="2" id="KW-0732">Signal</keyword>
<protein>
    <recommendedName>
        <fullName evidence="5">GH16 domain-containing protein</fullName>
    </recommendedName>
</protein>
<feature type="region of interest" description="Disordered" evidence="1">
    <location>
        <begin position="445"/>
        <end position="475"/>
    </location>
</feature>
<evidence type="ECO:0008006" key="5">
    <source>
        <dbReference type="Google" id="ProtNLM"/>
    </source>
</evidence>
<comment type="caution">
    <text evidence="3">The sequence shown here is derived from an EMBL/GenBank/DDBJ whole genome shotgun (WGS) entry which is preliminary data.</text>
</comment>
<dbReference type="InterPro" id="IPR013320">
    <property type="entry name" value="ConA-like_dom_sf"/>
</dbReference>
<feature type="chain" id="PRO_5010726962" description="GH16 domain-containing protein" evidence="2">
    <location>
        <begin position="23"/>
        <end position="496"/>
    </location>
</feature>
<evidence type="ECO:0000256" key="2">
    <source>
        <dbReference type="SAM" id="SignalP"/>
    </source>
</evidence>
<dbReference type="Proteomes" id="UP000191285">
    <property type="component" value="Unassembled WGS sequence"/>
</dbReference>
<accession>A0A1V6TZF1</accession>
<evidence type="ECO:0000313" key="3">
    <source>
        <dbReference type="EMBL" id="OQE31606.1"/>
    </source>
</evidence>
<gene>
    <name evidence="3" type="ORF">PENSTE_c001G02923</name>
</gene>
<dbReference type="CDD" id="cd00413">
    <property type="entry name" value="Glyco_hydrolase_16"/>
    <property type="match status" value="1"/>
</dbReference>
<evidence type="ECO:0000256" key="1">
    <source>
        <dbReference type="SAM" id="MobiDB-lite"/>
    </source>
</evidence>
<sequence>MKSDALLLGILSFASLLSNVLALSNPDPQWNLNSSHSAGKLLSDCDCFTVSGPDPGYYQHYKLWDFRSVPLDRQINPDLPESDDEDEDENEWVDSLDHDSSLDPDSSEDDIDISNHFGANQSTPHAKWFFETTFDKDWMSQQWHRSGSAHAPVDMINSRRNVFFTRNDESEDPHATYLVLRTTRHEDYTSTAEIETRVRNIYRCSLRVRFRILPADAHVSTPPDRAQYESWQPTTPALINVPGTAFNDTTALTDGRPHPGACVGIFTYHARNCESDIEILTSDPSNRVHYANQPDYDPLTDEMIPGASTVADIPVPWTRWSTHRLDWLSDISRWWVDESIQDEKTYRVPNLQSRLVINLWSDGGVWTGDMALGDSIFLGIEYIELAYNRSSDGSRGIEIPPSQRHGGHQRPNDKVYISDLEEMQEESWEPDTDLVVGAVKKRKGHHKCKKGRKGRKCRKKLKEKHPHKGPQHRPMEPACSRACYIDGEEFRHEVFG</sequence>
<feature type="compositionally biased region" description="Basic residues" evidence="1">
    <location>
        <begin position="445"/>
        <end position="471"/>
    </location>
</feature>
<evidence type="ECO:0000313" key="4">
    <source>
        <dbReference type="Proteomes" id="UP000191285"/>
    </source>
</evidence>
<dbReference type="AlphaFoldDB" id="A0A1V6TZF1"/>
<feature type="compositionally biased region" description="Acidic residues" evidence="1">
    <location>
        <begin position="80"/>
        <end position="94"/>
    </location>
</feature>
<dbReference type="OrthoDB" id="4388755at2759"/>
<dbReference type="SUPFAM" id="SSF49899">
    <property type="entry name" value="Concanavalin A-like lectins/glucanases"/>
    <property type="match status" value="1"/>
</dbReference>